<evidence type="ECO:0000256" key="8">
    <source>
        <dbReference type="ARBA" id="ARBA00023114"/>
    </source>
</evidence>
<feature type="chain" id="PRO_5042977757" description="Porin domain-containing protein" evidence="11">
    <location>
        <begin position="22"/>
        <end position="326"/>
    </location>
</feature>
<evidence type="ECO:0000313" key="13">
    <source>
        <dbReference type="EMBL" id="BCD99496.1"/>
    </source>
</evidence>
<dbReference type="PRINTS" id="PR00182">
    <property type="entry name" value="ECOLNEIPORIN"/>
</dbReference>
<evidence type="ECO:0000256" key="7">
    <source>
        <dbReference type="ARBA" id="ARBA00023065"/>
    </source>
</evidence>
<evidence type="ECO:0000256" key="9">
    <source>
        <dbReference type="ARBA" id="ARBA00023136"/>
    </source>
</evidence>
<keyword evidence="8" id="KW-0626">Porin</keyword>
<keyword evidence="3" id="KW-0813">Transport</keyword>
<dbReference type="AlphaFoldDB" id="A0AAN2BLX1"/>
<evidence type="ECO:0000256" key="4">
    <source>
        <dbReference type="ARBA" id="ARBA00022452"/>
    </source>
</evidence>
<name>A0AAN2BLX1_9GAMM</name>
<proteinExistence type="predicted"/>
<keyword evidence="5" id="KW-0812">Transmembrane</keyword>
<dbReference type="PANTHER" id="PTHR34501:SF9">
    <property type="entry name" value="MAJOR OUTER MEMBRANE PROTEIN P.IA"/>
    <property type="match status" value="1"/>
</dbReference>
<dbReference type="Pfam" id="PF13609">
    <property type="entry name" value="Porin_4"/>
    <property type="match status" value="1"/>
</dbReference>
<protein>
    <recommendedName>
        <fullName evidence="12">Porin domain-containing protein</fullName>
    </recommendedName>
</protein>
<keyword evidence="9" id="KW-0472">Membrane</keyword>
<keyword evidence="10" id="KW-0998">Cell outer membrane</keyword>
<dbReference type="InterPro" id="IPR033900">
    <property type="entry name" value="Gram_neg_porin_domain"/>
</dbReference>
<keyword evidence="14" id="KW-1185">Reference proteome</keyword>
<organism evidence="13 14">
    <name type="scientific">Marinagarivorans cellulosilyticus</name>
    <dbReference type="NCBI Taxonomy" id="2721545"/>
    <lineage>
        <taxon>Bacteria</taxon>
        <taxon>Pseudomonadati</taxon>
        <taxon>Pseudomonadota</taxon>
        <taxon>Gammaproteobacteria</taxon>
        <taxon>Cellvibrionales</taxon>
        <taxon>Cellvibrionaceae</taxon>
        <taxon>Marinagarivorans</taxon>
    </lineage>
</organism>
<dbReference type="InterPro" id="IPR023614">
    <property type="entry name" value="Porin_dom_sf"/>
</dbReference>
<evidence type="ECO:0000256" key="2">
    <source>
        <dbReference type="ARBA" id="ARBA00011233"/>
    </source>
</evidence>
<dbReference type="GO" id="GO:0015288">
    <property type="term" value="F:porin activity"/>
    <property type="evidence" value="ECO:0007669"/>
    <property type="project" value="UniProtKB-KW"/>
</dbReference>
<dbReference type="InterPro" id="IPR001702">
    <property type="entry name" value="Porin_Gram-ve"/>
</dbReference>
<dbReference type="Proteomes" id="UP001320119">
    <property type="component" value="Chromosome"/>
</dbReference>
<dbReference type="Gene3D" id="2.40.160.10">
    <property type="entry name" value="Porin"/>
    <property type="match status" value="1"/>
</dbReference>
<evidence type="ECO:0000256" key="6">
    <source>
        <dbReference type="ARBA" id="ARBA00022729"/>
    </source>
</evidence>
<sequence length="326" mass="35801">MKKQLSAAIALALCTPVAATAAPTLYGKANVSYASTNFEDESIERDESKLDVASNASRIGIKGSETISDNLEAIYKAEFEVAFDDGDAKDGKVFSQRNIYVGVKGNFGTVIAGHFDTPLKTAQKKVDLFNDLYGDIKNSFTVNDNRKSNSLMYVTPDLSGFTLYADIIASEQDNDGLEEASKRSNATSIAATYERNGFYGALAYDLDVEKESTSTVRAVFQYNVSSFQFGLMAEEYENQDKEKLDGVFGSVQYKINDWALKAQFGQSDIQDQDGTTFSLGADYKMSKNSKVYGFYTNNAYLANTTEAGVEQDYDESFLGLGIEVKF</sequence>
<dbReference type="CDD" id="cd00342">
    <property type="entry name" value="gram_neg_porins"/>
    <property type="match status" value="1"/>
</dbReference>
<gene>
    <name evidence="13" type="ORF">MARGE09_P3698</name>
</gene>
<dbReference type="KEGG" id="marq:MARGE09_P3698"/>
<keyword evidence="6 11" id="KW-0732">Signal</keyword>
<dbReference type="GO" id="GO:0034220">
    <property type="term" value="P:monoatomic ion transmembrane transport"/>
    <property type="evidence" value="ECO:0007669"/>
    <property type="project" value="InterPro"/>
</dbReference>
<evidence type="ECO:0000256" key="5">
    <source>
        <dbReference type="ARBA" id="ARBA00022692"/>
    </source>
</evidence>
<keyword evidence="4" id="KW-1134">Transmembrane beta strand</keyword>
<dbReference type="SUPFAM" id="SSF56935">
    <property type="entry name" value="Porins"/>
    <property type="match status" value="1"/>
</dbReference>
<comment type="subcellular location">
    <subcellularLocation>
        <location evidence="1">Cell outer membrane</location>
        <topology evidence="1">Multi-pass membrane protein</topology>
    </subcellularLocation>
</comment>
<feature type="domain" description="Porin" evidence="12">
    <location>
        <begin position="7"/>
        <end position="298"/>
    </location>
</feature>
<reference evidence="13 14" key="1">
    <citation type="journal article" date="2022" name="IScience">
        <title>An ultrasensitive nanofiber-based assay for enzymatic hydrolysis and deep-sea microbial degradation of cellulose.</title>
        <authorList>
            <person name="Tsudome M."/>
            <person name="Tachioka M."/>
            <person name="Miyazaki M."/>
            <person name="Uchimura K."/>
            <person name="Tsuda M."/>
            <person name="Takaki Y."/>
            <person name="Deguchi S."/>
        </authorList>
    </citation>
    <scope>NUCLEOTIDE SEQUENCE [LARGE SCALE GENOMIC DNA]</scope>
    <source>
        <strain evidence="13 14">GE09</strain>
    </source>
</reference>
<evidence type="ECO:0000313" key="14">
    <source>
        <dbReference type="Proteomes" id="UP001320119"/>
    </source>
</evidence>
<dbReference type="GO" id="GO:0046930">
    <property type="term" value="C:pore complex"/>
    <property type="evidence" value="ECO:0007669"/>
    <property type="project" value="UniProtKB-KW"/>
</dbReference>
<dbReference type="InterPro" id="IPR050298">
    <property type="entry name" value="Gram-neg_bact_OMP"/>
</dbReference>
<accession>A0AAN2BLX1</accession>
<feature type="signal peptide" evidence="11">
    <location>
        <begin position="1"/>
        <end position="21"/>
    </location>
</feature>
<evidence type="ECO:0000256" key="3">
    <source>
        <dbReference type="ARBA" id="ARBA00022448"/>
    </source>
</evidence>
<evidence type="ECO:0000256" key="10">
    <source>
        <dbReference type="ARBA" id="ARBA00023237"/>
    </source>
</evidence>
<evidence type="ECO:0000256" key="1">
    <source>
        <dbReference type="ARBA" id="ARBA00004571"/>
    </source>
</evidence>
<dbReference type="RefSeq" id="WP_236984764.1">
    <property type="nucleotide sequence ID" value="NZ_AP023086.1"/>
</dbReference>
<dbReference type="PANTHER" id="PTHR34501">
    <property type="entry name" value="PROTEIN YDDL-RELATED"/>
    <property type="match status" value="1"/>
</dbReference>
<dbReference type="EMBL" id="AP023086">
    <property type="protein sequence ID" value="BCD99496.1"/>
    <property type="molecule type" value="Genomic_DNA"/>
</dbReference>
<keyword evidence="7" id="KW-0406">Ion transport</keyword>
<evidence type="ECO:0000256" key="11">
    <source>
        <dbReference type="SAM" id="SignalP"/>
    </source>
</evidence>
<comment type="subunit">
    <text evidence="2">Homotrimer.</text>
</comment>
<dbReference type="GO" id="GO:0009279">
    <property type="term" value="C:cell outer membrane"/>
    <property type="evidence" value="ECO:0007669"/>
    <property type="project" value="UniProtKB-SubCell"/>
</dbReference>
<evidence type="ECO:0000259" key="12">
    <source>
        <dbReference type="Pfam" id="PF13609"/>
    </source>
</evidence>